<dbReference type="CDD" id="cd05387">
    <property type="entry name" value="BY-kinase"/>
    <property type="match status" value="1"/>
</dbReference>
<dbReference type="InterPro" id="IPR027417">
    <property type="entry name" value="P-loop_NTPase"/>
</dbReference>
<dbReference type="GO" id="GO:0004715">
    <property type="term" value="F:non-membrane spanning protein tyrosine kinase activity"/>
    <property type="evidence" value="ECO:0007669"/>
    <property type="project" value="UniProtKB-EC"/>
</dbReference>
<dbReference type="EMBL" id="CP049945">
    <property type="protein sequence ID" value="QRF05658.1"/>
    <property type="molecule type" value="Genomic_DNA"/>
</dbReference>
<proteinExistence type="inferred from homology"/>
<dbReference type="PANTHER" id="PTHR32309">
    <property type="entry name" value="TYROSINE-PROTEIN KINASE"/>
    <property type="match status" value="1"/>
</dbReference>
<comment type="similarity">
    <text evidence="2">Belongs to the CpsC/CapA family.</text>
</comment>
<evidence type="ECO:0000313" key="12">
    <source>
        <dbReference type="EMBL" id="QRF05658.1"/>
    </source>
</evidence>
<evidence type="ECO:0000256" key="7">
    <source>
        <dbReference type="ARBA" id="ARBA00022989"/>
    </source>
</evidence>
<comment type="subcellular location">
    <subcellularLocation>
        <location evidence="1">Cell membrane</location>
        <topology evidence="1">Multi-pass membrane protein</topology>
    </subcellularLocation>
</comment>
<keyword evidence="6" id="KW-0067">ATP-binding</keyword>
<sequence>MEARTLLRAALRSRIALALCALLGIAAGVAATALTPPRYEARAQLFVSTPWGGEAGQLQQGSAFTLARVQSYASLVTSRQVADPVIGDLGLTATAEELAERVTATAPLDTVLLHITVADTEAPRAAATANALADRLTEVVERLEGPVRPTTGTERFGTPVRLTVVQRAAPPATPVSPHPVANLVVGLLAGLLLGTGLAVLRQRLDTSLTTTAQLAAHTGVPVLGAIPADPEAAQRPTGENATGRSPWAESFRHLRTNLRFARIGERPGIVVVTSALPGEGKTGTATALALSLAASGTSTCLVDADLRRPGVATRFGLVQDAGLTTALIGQAEPADLVQRAPGGLAVLAGGPLPPNPGELLASARMGEILSGLADRYEAVVVDTAPVLPVADTLGLAPHAHHTLLVVQAARTPRDRVTAATEALAAVGVRLLGAVLTQLPDAGRGAPDHGYGYGYGYGDPVPPRPRAGSGAEEADRTAGAGGPR</sequence>
<evidence type="ECO:0000256" key="9">
    <source>
        <dbReference type="SAM" id="MobiDB-lite"/>
    </source>
</evidence>
<keyword evidence="14" id="KW-1185">Reference proteome</keyword>
<dbReference type="GeneID" id="300113135"/>
<evidence type="ECO:0000256" key="8">
    <source>
        <dbReference type="ARBA" id="ARBA00023136"/>
    </source>
</evidence>
<keyword evidence="4" id="KW-0812">Transmembrane</keyword>
<evidence type="ECO:0000256" key="3">
    <source>
        <dbReference type="ARBA" id="ARBA00022475"/>
    </source>
</evidence>
<keyword evidence="3" id="KW-1003">Cell membrane</keyword>
<dbReference type="RefSeq" id="WP_101278955.1">
    <property type="nucleotide sequence ID" value="NZ_CP031742.1"/>
</dbReference>
<evidence type="ECO:0000313" key="11">
    <source>
        <dbReference type="EMBL" id="AXQ53627.1"/>
    </source>
</evidence>
<protein>
    <submittedName>
        <fullName evidence="11">Chromosome partitioning protein</fullName>
    </submittedName>
    <submittedName>
        <fullName evidence="12">Polysaccharide biosynthesis tyrosine autokinase</fullName>
        <ecNumber evidence="12">2.7.10.2</ecNumber>
    </submittedName>
</protein>
<evidence type="ECO:0000313" key="13">
    <source>
        <dbReference type="Proteomes" id="UP000259636"/>
    </source>
</evidence>
<dbReference type="InterPro" id="IPR050445">
    <property type="entry name" value="Bact_polysacc_biosynth/exp"/>
</dbReference>
<dbReference type="Proteomes" id="UP000596311">
    <property type="component" value="Chromosome"/>
</dbReference>
<keyword evidence="12" id="KW-0808">Transferase</keyword>
<evidence type="ECO:0000313" key="14">
    <source>
        <dbReference type="Proteomes" id="UP000596311"/>
    </source>
</evidence>
<dbReference type="InterPro" id="IPR003856">
    <property type="entry name" value="LPS_length_determ_N"/>
</dbReference>
<evidence type="ECO:0000256" key="2">
    <source>
        <dbReference type="ARBA" id="ARBA00006683"/>
    </source>
</evidence>
<dbReference type="Proteomes" id="UP000259636">
    <property type="component" value="Chromosome"/>
</dbReference>
<evidence type="ECO:0000256" key="6">
    <source>
        <dbReference type="ARBA" id="ARBA00022840"/>
    </source>
</evidence>
<keyword evidence="5" id="KW-0547">Nucleotide-binding</keyword>
<dbReference type="GO" id="GO:0005524">
    <property type="term" value="F:ATP binding"/>
    <property type="evidence" value="ECO:0007669"/>
    <property type="project" value="UniProtKB-KW"/>
</dbReference>
<evidence type="ECO:0000256" key="5">
    <source>
        <dbReference type="ARBA" id="ARBA00022741"/>
    </source>
</evidence>
<organism evidence="11 13">
    <name type="scientific">Streptomyces koyangensis</name>
    <dbReference type="NCBI Taxonomy" id="188770"/>
    <lineage>
        <taxon>Bacteria</taxon>
        <taxon>Bacillati</taxon>
        <taxon>Actinomycetota</taxon>
        <taxon>Actinomycetes</taxon>
        <taxon>Kitasatosporales</taxon>
        <taxon>Streptomycetaceae</taxon>
        <taxon>Streptomyces</taxon>
        <taxon>Streptomyces aurantiacus group</taxon>
    </lineage>
</organism>
<keyword evidence="7" id="KW-1133">Transmembrane helix</keyword>
<gene>
    <name evidence="11" type="ORF">D0C37_02705</name>
    <name evidence="12" type="ORF">G9U55_28185</name>
</gene>
<dbReference type="EMBL" id="CP031742">
    <property type="protein sequence ID" value="AXQ53627.1"/>
    <property type="molecule type" value="Genomic_DNA"/>
</dbReference>
<feature type="region of interest" description="Disordered" evidence="9">
    <location>
        <begin position="447"/>
        <end position="483"/>
    </location>
</feature>
<name>A0A385D7D6_9ACTN</name>
<feature type="domain" description="Polysaccharide chain length determinant N-terminal" evidence="10">
    <location>
        <begin position="6"/>
        <end position="88"/>
    </location>
</feature>
<dbReference type="Pfam" id="PF02706">
    <property type="entry name" value="Wzz"/>
    <property type="match status" value="1"/>
</dbReference>
<dbReference type="Gene3D" id="3.40.50.300">
    <property type="entry name" value="P-loop containing nucleotide triphosphate hydrolases"/>
    <property type="match status" value="1"/>
</dbReference>
<dbReference type="NCBIfam" id="TIGR01007">
    <property type="entry name" value="eps_fam"/>
    <property type="match status" value="1"/>
</dbReference>
<keyword evidence="8" id="KW-0472">Membrane</keyword>
<dbReference type="GO" id="GO:0005886">
    <property type="term" value="C:plasma membrane"/>
    <property type="evidence" value="ECO:0007669"/>
    <property type="project" value="UniProtKB-SubCell"/>
</dbReference>
<evidence type="ECO:0000256" key="4">
    <source>
        <dbReference type="ARBA" id="ARBA00022692"/>
    </source>
</evidence>
<reference evidence="12 14" key="2">
    <citation type="submission" date="2020-03" db="EMBL/GenBank/DDBJ databases">
        <title>Genome mining and metabolic profiling illuminate the polycyclic tetramate macrolactams from Streptomyces koyangensis SCSIO 5802.</title>
        <authorList>
            <person name="Ding W."/>
        </authorList>
    </citation>
    <scope>NUCLEOTIDE SEQUENCE [LARGE SCALE GENOMIC DNA]</scope>
    <source>
        <strain evidence="12 14">SCSIO 5802</strain>
    </source>
</reference>
<dbReference type="KEGG" id="sky:D0C37_02705"/>
<dbReference type="InterPro" id="IPR005702">
    <property type="entry name" value="Wzc-like_C"/>
</dbReference>
<dbReference type="SUPFAM" id="SSF52540">
    <property type="entry name" value="P-loop containing nucleoside triphosphate hydrolases"/>
    <property type="match status" value="1"/>
</dbReference>
<dbReference type="AlphaFoldDB" id="A0A385D7D6"/>
<evidence type="ECO:0000259" key="10">
    <source>
        <dbReference type="Pfam" id="PF02706"/>
    </source>
</evidence>
<dbReference type="EC" id="2.7.10.2" evidence="12"/>
<accession>A0A385D7D6</accession>
<reference evidence="11 13" key="1">
    <citation type="submission" date="2018-08" db="EMBL/GenBank/DDBJ databases">
        <authorList>
            <person name="Ferrada E.E."/>
            <person name="Latorre B.A."/>
        </authorList>
    </citation>
    <scope>NUCLEOTIDE SEQUENCE [LARGE SCALE GENOMIC DNA]</scope>
    <source>
        <strain evidence="11 13">VK-A60T</strain>
    </source>
</reference>
<dbReference type="PANTHER" id="PTHR32309:SF13">
    <property type="entry name" value="FERRIC ENTEROBACTIN TRANSPORT PROTEIN FEPE"/>
    <property type="match status" value="1"/>
</dbReference>
<evidence type="ECO:0000256" key="1">
    <source>
        <dbReference type="ARBA" id="ARBA00004651"/>
    </source>
</evidence>